<keyword evidence="2" id="KW-1185">Reference proteome</keyword>
<sequence>MDVNAITITSFTVRDLRWPTSLDNIGTDPMNLAGENSFGYLQYKTDIHELVGTGWSFANGQGNEILCTAIKSLAPRLVGRTLGSLVSNMGVTQRKLQSGQIRFMSPERGVLQLATCAVLNAIWDLWAKSQKKPLWRLVADFTPEEFVRVIDFRYLSDVITPEQALEMLTEAEGTKPERLKLALENKAVPAYNTSAGWLGHSDDKVRELLSDAVKQGFRHFKLKAGLGLEADRQRLSLVREVIGDEGVLMVDVNQIWDVDYAIEYMKNLADMNLWFIEEPTSPDDILGHAKIRKALKPYGIGVATGEHINNRVMFKQLLQAEATDVVQLDACRLASVNEILAVLLMAAKFSVPVVPHSGGAGMVELCSHISTIDFVVVSGKKSILEYTDHLHEVFEAPATCTSDGYHVTPTAPGYSSDVKESEFGKFECPNGSFWKSQKGLQMLGDPWRGTPGEQIS</sequence>
<dbReference type="EMBL" id="JAPUUL010000029">
    <property type="protein sequence ID" value="KAJ8133240.1"/>
    <property type="molecule type" value="Genomic_DNA"/>
</dbReference>
<protein>
    <submittedName>
        <fullName evidence="1">Uncharacterized protein</fullName>
    </submittedName>
</protein>
<gene>
    <name evidence="1" type="ORF">O1611_g382</name>
</gene>
<evidence type="ECO:0000313" key="1">
    <source>
        <dbReference type="EMBL" id="KAJ8133240.1"/>
    </source>
</evidence>
<name>A0ACC2K0N5_9PEZI</name>
<evidence type="ECO:0000313" key="2">
    <source>
        <dbReference type="Proteomes" id="UP001153332"/>
    </source>
</evidence>
<comment type="caution">
    <text evidence="1">The sequence shown here is derived from an EMBL/GenBank/DDBJ whole genome shotgun (WGS) entry which is preliminary data.</text>
</comment>
<organism evidence="1 2">
    <name type="scientific">Lasiodiplodia mahajangana</name>
    <dbReference type="NCBI Taxonomy" id="1108764"/>
    <lineage>
        <taxon>Eukaryota</taxon>
        <taxon>Fungi</taxon>
        <taxon>Dikarya</taxon>
        <taxon>Ascomycota</taxon>
        <taxon>Pezizomycotina</taxon>
        <taxon>Dothideomycetes</taxon>
        <taxon>Dothideomycetes incertae sedis</taxon>
        <taxon>Botryosphaeriales</taxon>
        <taxon>Botryosphaeriaceae</taxon>
        <taxon>Lasiodiplodia</taxon>
    </lineage>
</organism>
<proteinExistence type="predicted"/>
<dbReference type="Proteomes" id="UP001153332">
    <property type="component" value="Unassembled WGS sequence"/>
</dbReference>
<accession>A0ACC2K0N5</accession>
<reference evidence="1" key="1">
    <citation type="submission" date="2022-12" db="EMBL/GenBank/DDBJ databases">
        <title>Genome Sequence of Lasiodiplodia mahajangana.</title>
        <authorList>
            <person name="Buettner E."/>
        </authorList>
    </citation>
    <scope>NUCLEOTIDE SEQUENCE</scope>
    <source>
        <strain evidence="1">VT137</strain>
    </source>
</reference>